<comment type="caution">
    <text evidence="2">The sequence shown here is derived from an EMBL/GenBank/DDBJ whole genome shotgun (WGS) entry which is preliminary data.</text>
</comment>
<gene>
    <name evidence="2" type="ORF">WUBG_00014</name>
</gene>
<feature type="region of interest" description="Disordered" evidence="1">
    <location>
        <begin position="79"/>
        <end position="138"/>
    </location>
</feature>
<dbReference type="Proteomes" id="UP000004810">
    <property type="component" value="Unassembled WGS sequence"/>
</dbReference>
<protein>
    <submittedName>
        <fullName evidence="2">Uncharacterized protein</fullName>
    </submittedName>
</protein>
<dbReference type="EMBL" id="ADBV01000002">
    <property type="protein sequence ID" value="EJW89077.1"/>
    <property type="molecule type" value="Genomic_DNA"/>
</dbReference>
<sequence>MIFSYVRVYSQSFHVYDVCVFRQRQSSSDIHSSPICRKNSFPFAFASQHDIRNFSQSFSSNDDQSTDAEYYISSRRKRFTRHQRRNLTGGISGERTSKSTSALNKVHRSESTTNSSDNGNIIERRKRSTQLTTRRKRGQSTAAACGAITPAEAAFLSLKRNYINSSLITRSTTGTCCKSTSTRLSAANEPVDILQKFKGPAARKARRRTLRYKLNSFTNNQLETKGGSQTRLNVHTNNTQSGKATFVRRSISVRELNGTMIDFTNHDSVTRWTSQILAEIDSLPSSSFDLTAQSTPLSSPFISTATSITTDIITTVTTDADIICPDEPEYGPLKQNIQCPSENNSYISFEMGIIDSTLSTQSHNNKPQTCHHTQKVELKSSSSRFIKFRKTNSWKKAITKLGCNELYDHNIMSTTTFQDIWRHSADIPEASCTAHIVLTARPSSRRKQSAHAVVISAPKNPERSEKLHFLSSKFSNNNDNENLQSHATLKSESGSYESLPSWRFLSRKKYQSFKKYLKWYQKGIPTIEIVSDIEVSGSGMENSPVITNDKNHLPECNLQPKWRNNKVESNGGLPVTRTNLALALDIKSYQRFPQGQLLDYATSNDVQWRSSIYDANVKINNDVSIGSRTCFSMESIDSAKESGTDDRLKFLGEAKRIELLHETPSPVAIWKRRNYVEIVEGEEGYGGKKPKRALGDSHAGVIR</sequence>
<evidence type="ECO:0000313" key="3">
    <source>
        <dbReference type="Proteomes" id="UP000004810"/>
    </source>
</evidence>
<feature type="compositionally biased region" description="Basic residues" evidence="1">
    <location>
        <begin position="124"/>
        <end position="138"/>
    </location>
</feature>
<evidence type="ECO:0000256" key="1">
    <source>
        <dbReference type="SAM" id="MobiDB-lite"/>
    </source>
</evidence>
<feature type="region of interest" description="Disordered" evidence="1">
    <location>
        <begin position="684"/>
        <end position="703"/>
    </location>
</feature>
<organism evidence="2 3">
    <name type="scientific">Wuchereria bancrofti</name>
    <dbReference type="NCBI Taxonomy" id="6293"/>
    <lineage>
        <taxon>Eukaryota</taxon>
        <taxon>Metazoa</taxon>
        <taxon>Ecdysozoa</taxon>
        <taxon>Nematoda</taxon>
        <taxon>Chromadorea</taxon>
        <taxon>Rhabditida</taxon>
        <taxon>Spirurina</taxon>
        <taxon>Spiruromorpha</taxon>
        <taxon>Filarioidea</taxon>
        <taxon>Onchocercidae</taxon>
        <taxon>Wuchereria</taxon>
    </lineage>
</organism>
<name>J9FHH8_WUCBA</name>
<dbReference type="AlphaFoldDB" id="J9FHH8"/>
<proteinExistence type="predicted"/>
<accession>J9FHH8</accession>
<reference evidence="3" key="1">
    <citation type="submission" date="2012-08" db="EMBL/GenBank/DDBJ databases">
        <title>The Genome Sequence of Wuchereria bancrofti.</title>
        <authorList>
            <person name="Nutman T.B."/>
            <person name="Fink D.L."/>
            <person name="Russ C."/>
            <person name="Young S."/>
            <person name="Zeng Q."/>
            <person name="Koehrsen M."/>
            <person name="Alvarado L."/>
            <person name="Berlin A."/>
            <person name="Chapman S.B."/>
            <person name="Chen Z."/>
            <person name="Freedman E."/>
            <person name="Gellesch M."/>
            <person name="Goldberg J."/>
            <person name="Griggs A."/>
            <person name="Gujja S."/>
            <person name="Heilman E.R."/>
            <person name="Heiman D."/>
            <person name="Hepburn T."/>
            <person name="Howarth C."/>
            <person name="Jen D."/>
            <person name="Larson L."/>
            <person name="Lewis B."/>
            <person name="Mehta T."/>
            <person name="Park D."/>
            <person name="Pearson M."/>
            <person name="Roberts A."/>
            <person name="Saif S."/>
            <person name="Shea T."/>
            <person name="Shenoy N."/>
            <person name="Sisk P."/>
            <person name="Stolte C."/>
            <person name="Sykes S."/>
            <person name="Walk T."/>
            <person name="White J."/>
            <person name="Yandava C."/>
            <person name="Haas B."/>
            <person name="Henn M.R."/>
            <person name="Nusbaum C."/>
            <person name="Birren B."/>
        </authorList>
    </citation>
    <scope>NUCLEOTIDE SEQUENCE [LARGE SCALE GENOMIC DNA]</scope>
    <source>
        <strain evidence="3">NA</strain>
    </source>
</reference>
<evidence type="ECO:0000313" key="2">
    <source>
        <dbReference type="EMBL" id="EJW89077.1"/>
    </source>
</evidence>